<evidence type="ECO:0000313" key="2">
    <source>
        <dbReference type="Proteomes" id="UP000798662"/>
    </source>
</evidence>
<comment type="caution">
    <text evidence="1">The sequence shown here is derived from an EMBL/GenBank/DDBJ whole genome shotgun (WGS) entry which is preliminary data.</text>
</comment>
<keyword evidence="2" id="KW-1185">Reference proteome</keyword>
<gene>
    <name evidence="1" type="ORF">I4F81_010470</name>
</gene>
<proteinExistence type="predicted"/>
<protein>
    <submittedName>
        <fullName evidence="1">Uncharacterized protein</fullName>
    </submittedName>
</protein>
<name>A0ACC3CDP9_PYRYE</name>
<evidence type="ECO:0000313" key="1">
    <source>
        <dbReference type="EMBL" id="KAK1867973.1"/>
    </source>
</evidence>
<reference evidence="1" key="1">
    <citation type="submission" date="2019-11" db="EMBL/GenBank/DDBJ databases">
        <title>Nori genome reveals adaptations in red seaweeds to the harsh intertidal environment.</title>
        <authorList>
            <person name="Wang D."/>
            <person name="Mao Y."/>
        </authorList>
    </citation>
    <scope>NUCLEOTIDE SEQUENCE</scope>
    <source>
        <tissue evidence="1">Gametophyte</tissue>
    </source>
</reference>
<dbReference type="Proteomes" id="UP000798662">
    <property type="component" value="Chromosome 3"/>
</dbReference>
<sequence length="587" mass="62229">MSFPPPSQELQPLQAADASPRRDPASTPSAGGPSGGGSPSRSRPAQPLRQDAALSTLSDEAYGVPHWGTGIAVTSFTLQRPRGVPAHQGQEEAAEAEVARAVDAANTDSVSQADLHAQAIRIIHARYPILRQAAAMGRMYLRRSPHVRAVTLESNDCRGSSCASCTTFSASLGCGSCKEAPSSFAAQMMDTLYLKMLRRAVRQLQLHSFSALGSAVPLLGSERLTGAPLRILNLSFIPEPAWLLVVAPLVSHHGGSLRDLTLAGVSDKCRPNETRVGLVFNACDGGMPTLRSLTLTHVFFSRGDATAVAAACPALTRLKVSGRIGRGAGPAVDARALPHLNELTWVPSTPWSLESGLTPLLAGRSLHEAHFGCHTLRDGAPPPIVNLLRALSTAAALPVRLGFFTAGTFDDTNLRRLVDSSSSVSQVESVRMDLGGSLTGEGLAALGRLPSLKSLCIRLTDERCADALRAWPFRRLAHLHVTTTEGLPTRVLIQALLTGVASSPSAPTLRLLGLTCSPLEARSEGKLLGRLSRLQRLDCYLVDASGVPYVWAARAAAVASMGRLMRELLPRATFVANIPSQWGSELL</sequence>
<dbReference type="EMBL" id="CM020620">
    <property type="protein sequence ID" value="KAK1867973.1"/>
    <property type="molecule type" value="Genomic_DNA"/>
</dbReference>
<accession>A0ACC3CDP9</accession>
<organism evidence="1 2">
    <name type="scientific">Pyropia yezoensis</name>
    <name type="common">Susabi-nori</name>
    <name type="synonym">Porphyra yezoensis</name>
    <dbReference type="NCBI Taxonomy" id="2788"/>
    <lineage>
        <taxon>Eukaryota</taxon>
        <taxon>Rhodophyta</taxon>
        <taxon>Bangiophyceae</taxon>
        <taxon>Bangiales</taxon>
        <taxon>Bangiaceae</taxon>
        <taxon>Pyropia</taxon>
    </lineage>
</organism>